<keyword evidence="3" id="KW-1185">Reference proteome</keyword>
<dbReference type="EMBL" id="CAJGYM010000016">
    <property type="protein sequence ID" value="CAD6190561.1"/>
    <property type="molecule type" value="Genomic_DNA"/>
</dbReference>
<comment type="caution">
    <text evidence="2">The sequence shown here is derived from an EMBL/GenBank/DDBJ whole genome shotgun (WGS) entry which is preliminary data.</text>
</comment>
<protein>
    <submittedName>
        <fullName evidence="2">Uncharacterized protein</fullName>
    </submittedName>
</protein>
<proteinExistence type="predicted"/>
<reference evidence="2" key="1">
    <citation type="submission" date="2020-10" db="EMBL/GenBank/DDBJ databases">
        <authorList>
            <person name="Kikuchi T."/>
        </authorList>
    </citation>
    <scope>NUCLEOTIDE SEQUENCE</scope>
    <source>
        <strain evidence="2">NKZ352</strain>
    </source>
</reference>
<dbReference type="Proteomes" id="UP000835052">
    <property type="component" value="Unassembled WGS sequence"/>
</dbReference>
<dbReference type="AlphaFoldDB" id="A0A8S1H597"/>
<evidence type="ECO:0000313" key="3">
    <source>
        <dbReference type="Proteomes" id="UP000835052"/>
    </source>
</evidence>
<accession>A0A8S1H597</accession>
<name>A0A8S1H597_9PELO</name>
<sequence length="237" mass="26640">MQSSLLPMVTQKGRSCPQHRFFGAALHAVRKGVIKRATLQKKAQKSSRYSPWLIRSTSTTQQLGKKSEFEKPRKTEKSRKRTEKEVAKRSSTEGRGKPSILKDYHKPLFSGESEQQPTFESGKKPTSQEERSTAGFNEEKKLLGAARRKNFSPKKYLPTSERNEPANGKTTTGSTEKKEPIGAARRKNFYPKKSHPTPIDGSEPANEETTTASTEKPIGAARRKNFCPVRNLDSFFP</sequence>
<feature type="compositionally biased region" description="Basic residues" evidence="1">
    <location>
        <begin position="184"/>
        <end position="195"/>
    </location>
</feature>
<feature type="compositionally biased region" description="Polar residues" evidence="1">
    <location>
        <begin position="55"/>
        <end position="64"/>
    </location>
</feature>
<feature type="region of interest" description="Disordered" evidence="1">
    <location>
        <begin position="38"/>
        <end position="237"/>
    </location>
</feature>
<feature type="compositionally biased region" description="Basic and acidic residues" evidence="1">
    <location>
        <begin position="65"/>
        <end position="75"/>
    </location>
</feature>
<organism evidence="2 3">
    <name type="scientific">Caenorhabditis auriculariae</name>
    <dbReference type="NCBI Taxonomy" id="2777116"/>
    <lineage>
        <taxon>Eukaryota</taxon>
        <taxon>Metazoa</taxon>
        <taxon>Ecdysozoa</taxon>
        <taxon>Nematoda</taxon>
        <taxon>Chromadorea</taxon>
        <taxon>Rhabditida</taxon>
        <taxon>Rhabditina</taxon>
        <taxon>Rhabditomorpha</taxon>
        <taxon>Rhabditoidea</taxon>
        <taxon>Rhabditidae</taxon>
        <taxon>Peloderinae</taxon>
        <taxon>Caenorhabditis</taxon>
    </lineage>
</organism>
<evidence type="ECO:0000313" key="2">
    <source>
        <dbReference type="EMBL" id="CAD6190561.1"/>
    </source>
</evidence>
<gene>
    <name evidence="2" type="ORF">CAUJ_LOCUS6480</name>
</gene>
<feature type="compositionally biased region" description="Basic and acidic residues" evidence="1">
    <location>
        <begin position="121"/>
        <end position="142"/>
    </location>
</feature>
<feature type="compositionally biased region" description="Basic and acidic residues" evidence="1">
    <location>
        <begin position="82"/>
        <end position="106"/>
    </location>
</feature>
<evidence type="ECO:0000256" key="1">
    <source>
        <dbReference type="SAM" id="MobiDB-lite"/>
    </source>
</evidence>